<dbReference type="AlphaFoldDB" id="A0A2M6WGZ9"/>
<evidence type="ECO:0000256" key="1">
    <source>
        <dbReference type="HAMAP-Rule" id="MF_00469"/>
    </source>
</evidence>
<comment type="function">
    <text evidence="1">Catalyzes oxygen-dependent 5-hydroxyuridine (ho5U) modification at position 34 in tRNAs.</text>
</comment>
<sequence>MENSYSILLFYNYVAIDNPDQLHLDQLSLCKRLNLKGRIIVAHEGINATLEGKDSMIDEYLAEFLADPRFVDTDIKRDSGTGNAFPKLSVKIRSELVSLHLDNSDINPKTLTGKRVTPDELHALYESGAEFTVVDMRNEYEYQSGHFRGARLPALKHFRDLPNVISELEDLKDKKIVTVCTGGVRCEKASGYLLSQGFKDVSQLDGGIVSYMKRYPNQHFLGSLYVFDGRVSVSYDDGNHTVIGTCALCGAATETYANCSNLNCHDHFLVCDACPDHDGSVYCSTSCKAQNTSVPLSLSNNNLF</sequence>
<evidence type="ECO:0000259" key="2">
    <source>
        <dbReference type="PROSITE" id="PS50206"/>
    </source>
</evidence>
<dbReference type="EMBL" id="PFBA01000035">
    <property type="protein sequence ID" value="PIT92065.1"/>
    <property type="molecule type" value="Genomic_DNA"/>
</dbReference>
<protein>
    <recommendedName>
        <fullName evidence="1">tRNA uridine(34) hydroxylase</fullName>
        <ecNumber evidence="1">1.14.-.-</ecNumber>
    </recommendedName>
    <alternativeName>
        <fullName evidence="1">tRNA hydroxylation protein O</fullName>
    </alternativeName>
</protein>
<dbReference type="InterPro" id="IPR020936">
    <property type="entry name" value="TrhO"/>
</dbReference>
<organism evidence="3 4">
    <name type="scientific">Candidatus Harrisonbacteria bacterium CG10_big_fil_rev_8_21_14_0_10_42_17</name>
    <dbReference type="NCBI Taxonomy" id="1974584"/>
    <lineage>
        <taxon>Bacteria</taxon>
        <taxon>Candidatus Harrisoniibacteriota</taxon>
    </lineage>
</organism>
<dbReference type="PANTHER" id="PTHR43268">
    <property type="entry name" value="THIOSULFATE SULFURTRANSFERASE/RHODANESE-LIKE DOMAIN-CONTAINING PROTEIN 2"/>
    <property type="match status" value="1"/>
</dbReference>
<feature type="domain" description="Rhodanese" evidence="2">
    <location>
        <begin position="127"/>
        <end position="220"/>
    </location>
</feature>
<dbReference type="Pfam" id="PF17773">
    <property type="entry name" value="UPF0176_N"/>
    <property type="match status" value="1"/>
</dbReference>
<dbReference type="InterPro" id="IPR022111">
    <property type="entry name" value="Rhodanese_C"/>
</dbReference>
<dbReference type="HAMAP" id="MF_00469">
    <property type="entry name" value="TrhO"/>
    <property type="match status" value="1"/>
</dbReference>
<reference evidence="4" key="1">
    <citation type="submission" date="2017-09" db="EMBL/GenBank/DDBJ databases">
        <title>Depth-based differentiation of microbial function through sediment-hosted aquifers and enrichment of novel symbionts in the deep terrestrial subsurface.</title>
        <authorList>
            <person name="Probst A.J."/>
            <person name="Ladd B."/>
            <person name="Jarett J.K."/>
            <person name="Geller-Mcgrath D.E."/>
            <person name="Sieber C.M.K."/>
            <person name="Emerson J.B."/>
            <person name="Anantharaman K."/>
            <person name="Thomas B.C."/>
            <person name="Malmstrom R."/>
            <person name="Stieglmeier M."/>
            <person name="Klingl A."/>
            <person name="Woyke T."/>
            <person name="Ryan C.M."/>
            <person name="Banfield J.F."/>
        </authorList>
    </citation>
    <scope>NUCLEOTIDE SEQUENCE [LARGE SCALE GENOMIC DNA]</scope>
</reference>
<proteinExistence type="inferred from homology"/>
<dbReference type="InterPro" id="IPR040503">
    <property type="entry name" value="TRHO_N"/>
</dbReference>
<dbReference type="EC" id="1.14.-.-" evidence="1"/>
<evidence type="ECO:0000313" key="3">
    <source>
        <dbReference type="EMBL" id="PIT92065.1"/>
    </source>
</evidence>
<dbReference type="PANTHER" id="PTHR43268:SF3">
    <property type="entry name" value="RHODANESE-LIKE DOMAIN-CONTAINING PROTEIN 7-RELATED"/>
    <property type="match status" value="1"/>
</dbReference>
<dbReference type="GO" id="GO:0006400">
    <property type="term" value="P:tRNA modification"/>
    <property type="evidence" value="ECO:0007669"/>
    <property type="project" value="UniProtKB-UniRule"/>
</dbReference>
<dbReference type="Proteomes" id="UP000228635">
    <property type="component" value="Unassembled WGS sequence"/>
</dbReference>
<gene>
    <name evidence="1" type="primary">trhO</name>
    <name evidence="3" type="ORF">COU08_04395</name>
</gene>
<dbReference type="Gene3D" id="3.30.70.100">
    <property type="match status" value="1"/>
</dbReference>
<comment type="caution">
    <text evidence="3">The sequence shown here is derived from an EMBL/GenBank/DDBJ whole genome shotgun (WGS) entry which is preliminary data.</text>
</comment>
<comment type="similarity">
    <text evidence="1">Belongs to the TrhO family.</text>
</comment>
<dbReference type="NCBIfam" id="NF001135">
    <property type="entry name" value="PRK00142.1-3"/>
    <property type="match status" value="1"/>
</dbReference>
<dbReference type="Gene3D" id="3.40.250.10">
    <property type="entry name" value="Rhodanese-like domain"/>
    <property type="match status" value="1"/>
</dbReference>
<comment type="catalytic activity">
    <reaction evidence="1">
        <text>uridine(34) in tRNA + AH2 + O2 = 5-hydroxyuridine(34) in tRNA + A + H2O</text>
        <dbReference type="Rhea" id="RHEA:64224"/>
        <dbReference type="Rhea" id="RHEA-COMP:11727"/>
        <dbReference type="Rhea" id="RHEA-COMP:13381"/>
        <dbReference type="ChEBI" id="CHEBI:13193"/>
        <dbReference type="ChEBI" id="CHEBI:15377"/>
        <dbReference type="ChEBI" id="CHEBI:15379"/>
        <dbReference type="ChEBI" id="CHEBI:17499"/>
        <dbReference type="ChEBI" id="CHEBI:65315"/>
        <dbReference type="ChEBI" id="CHEBI:136877"/>
    </reaction>
</comment>
<dbReference type="Pfam" id="PF00581">
    <property type="entry name" value="Rhodanese"/>
    <property type="match status" value="1"/>
</dbReference>
<evidence type="ECO:0000313" key="4">
    <source>
        <dbReference type="Proteomes" id="UP000228635"/>
    </source>
</evidence>
<accession>A0A2M6WGZ9</accession>
<keyword evidence="1" id="KW-0560">Oxidoreductase</keyword>
<dbReference type="SUPFAM" id="SSF52821">
    <property type="entry name" value="Rhodanese/Cell cycle control phosphatase"/>
    <property type="match status" value="1"/>
</dbReference>
<dbReference type="SMART" id="SM00450">
    <property type="entry name" value="RHOD"/>
    <property type="match status" value="1"/>
</dbReference>
<dbReference type="InterPro" id="IPR001763">
    <property type="entry name" value="Rhodanese-like_dom"/>
</dbReference>
<dbReference type="Pfam" id="PF12368">
    <property type="entry name" value="Rhodanese_C"/>
    <property type="match status" value="1"/>
</dbReference>
<keyword evidence="1" id="KW-0819">tRNA processing</keyword>
<dbReference type="GO" id="GO:0016705">
    <property type="term" value="F:oxidoreductase activity, acting on paired donors, with incorporation or reduction of molecular oxygen"/>
    <property type="evidence" value="ECO:0007669"/>
    <property type="project" value="UniProtKB-UniRule"/>
</dbReference>
<dbReference type="PROSITE" id="PS50206">
    <property type="entry name" value="RHODANESE_3"/>
    <property type="match status" value="1"/>
</dbReference>
<name>A0A2M6WGZ9_9BACT</name>
<dbReference type="InterPro" id="IPR036873">
    <property type="entry name" value="Rhodanese-like_dom_sf"/>
</dbReference>